<proteinExistence type="predicted"/>
<evidence type="ECO:0000313" key="3">
    <source>
        <dbReference type="Proteomes" id="UP001420932"/>
    </source>
</evidence>
<accession>A0AAP0NVB5</accession>
<sequence length="125" mass="13701">MEHGGATSSFGDRDGLTPGGESREGTELSHTPIDGVGSEDNAVDIEGASSPGTSSHAEDETTTLISWWTDRFRPLIIISSPFIARHLEEQGSRIPQMHQSWFSSFNLTYYPDTLEKGNGEEVECR</sequence>
<gene>
    <name evidence="2" type="ORF">Syun_018764</name>
</gene>
<name>A0AAP0NVB5_9MAGN</name>
<keyword evidence="3" id="KW-1185">Reference proteome</keyword>
<feature type="compositionally biased region" description="Basic and acidic residues" evidence="1">
    <location>
        <begin position="11"/>
        <end position="27"/>
    </location>
</feature>
<feature type="compositionally biased region" description="Polar residues" evidence="1">
    <location>
        <begin position="1"/>
        <end position="10"/>
    </location>
</feature>
<protein>
    <submittedName>
        <fullName evidence="2">Uncharacterized protein</fullName>
    </submittedName>
</protein>
<dbReference type="EMBL" id="JBBNAF010000008">
    <property type="protein sequence ID" value="KAK9121147.1"/>
    <property type="molecule type" value="Genomic_DNA"/>
</dbReference>
<comment type="caution">
    <text evidence="2">The sequence shown here is derived from an EMBL/GenBank/DDBJ whole genome shotgun (WGS) entry which is preliminary data.</text>
</comment>
<dbReference type="AlphaFoldDB" id="A0AAP0NVB5"/>
<evidence type="ECO:0000256" key="1">
    <source>
        <dbReference type="SAM" id="MobiDB-lite"/>
    </source>
</evidence>
<feature type="region of interest" description="Disordered" evidence="1">
    <location>
        <begin position="1"/>
        <end position="60"/>
    </location>
</feature>
<reference evidence="2 3" key="1">
    <citation type="submission" date="2024-01" db="EMBL/GenBank/DDBJ databases">
        <title>Genome assemblies of Stephania.</title>
        <authorList>
            <person name="Yang L."/>
        </authorList>
    </citation>
    <scope>NUCLEOTIDE SEQUENCE [LARGE SCALE GENOMIC DNA]</scope>
    <source>
        <strain evidence="2">YNDBR</strain>
        <tissue evidence="2">Leaf</tissue>
    </source>
</reference>
<evidence type="ECO:0000313" key="2">
    <source>
        <dbReference type="EMBL" id="KAK9121147.1"/>
    </source>
</evidence>
<dbReference type="Proteomes" id="UP001420932">
    <property type="component" value="Unassembled WGS sequence"/>
</dbReference>
<organism evidence="2 3">
    <name type="scientific">Stephania yunnanensis</name>
    <dbReference type="NCBI Taxonomy" id="152371"/>
    <lineage>
        <taxon>Eukaryota</taxon>
        <taxon>Viridiplantae</taxon>
        <taxon>Streptophyta</taxon>
        <taxon>Embryophyta</taxon>
        <taxon>Tracheophyta</taxon>
        <taxon>Spermatophyta</taxon>
        <taxon>Magnoliopsida</taxon>
        <taxon>Ranunculales</taxon>
        <taxon>Menispermaceae</taxon>
        <taxon>Menispermoideae</taxon>
        <taxon>Cissampelideae</taxon>
        <taxon>Stephania</taxon>
    </lineage>
</organism>